<dbReference type="SMART" id="SM00418">
    <property type="entry name" value="HTH_ARSR"/>
    <property type="match status" value="1"/>
</dbReference>
<name>A0A919KKE3_9ACTN</name>
<dbReference type="SUPFAM" id="SSF46785">
    <property type="entry name" value="Winged helix' DNA-binding domain"/>
    <property type="match status" value="1"/>
</dbReference>
<evidence type="ECO:0000259" key="4">
    <source>
        <dbReference type="SMART" id="SM00418"/>
    </source>
</evidence>
<evidence type="ECO:0000256" key="2">
    <source>
        <dbReference type="ARBA" id="ARBA00023125"/>
    </source>
</evidence>
<keyword evidence="6" id="KW-1185">Reference proteome</keyword>
<keyword evidence="3" id="KW-0804">Transcription</keyword>
<dbReference type="InterPro" id="IPR001845">
    <property type="entry name" value="HTH_ArsR_DNA-bd_dom"/>
</dbReference>
<dbReference type="PANTHER" id="PTHR43132:SF6">
    <property type="entry name" value="HTH-TYPE TRANSCRIPTIONAL REPRESSOR CZRA"/>
    <property type="match status" value="1"/>
</dbReference>
<dbReference type="GeneID" id="95351156"/>
<dbReference type="Pfam" id="PF12840">
    <property type="entry name" value="HTH_20"/>
    <property type="match status" value="1"/>
</dbReference>
<dbReference type="InterPro" id="IPR011991">
    <property type="entry name" value="ArsR-like_HTH"/>
</dbReference>
<evidence type="ECO:0000256" key="1">
    <source>
        <dbReference type="ARBA" id="ARBA00023015"/>
    </source>
</evidence>
<comment type="caution">
    <text evidence="5">The sequence shown here is derived from an EMBL/GenBank/DDBJ whole genome shotgun (WGS) entry which is preliminary data.</text>
</comment>
<reference evidence="5" key="1">
    <citation type="journal article" date="2014" name="Int. J. Syst. Evol. Microbiol.">
        <title>Complete genome sequence of Corynebacterium casei LMG S-19264T (=DSM 44701T), isolated from a smear-ripened cheese.</title>
        <authorList>
            <consortium name="US DOE Joint Genome Institute (JGI-PGF)"/>
            <person name="Walter F."/>
            <person name="Albersmeier A."/>
            <person name="Kalinowski J."/>
            <person name="Ruckert C."/>
        </authorList>
    </citation>
    <scope>NUCLEOTIDE SEQUENCE</scope>
    <source>
        <strain evidence="5">JCM 4646</strain>
    </source>
</reference>
<dbReference type="RefSeq" id="WP_190209188.1">
    <property type="nucleotide sequence ID" value="NZ_BNBO01000002.1"/>
</dbReference>
<organism evidence="5 6">
    <name type="scientific">Kitasatospora indigofera</name>
    <dbReference type="NCBI Taxonomy" id="67307"/>
    <lineage>
        <taxon>Bacteria</taxon>
        <taxon>Bacillati</taxon>
        <taxon>Actinomycetota</taxon>
        <taxon>Actinomycetes</taxon>
        <taxon>Kitasatosporales</taxon>
        <taxon>Streptomycetaceae</taxon>
        <taxon>Kitasatospora</taxon>
    </lineage>
</organism>
<dbReference type="InterPro" id="IPR036388">
    <property type="entry name" value="WH-like_DNA-bd_sf"/>
</dbReference>
<sequence length="326" mass="34494">MLTLRFSAQDVAATRFACSRLLEVVTSVQVLKDPGSRAVHLPWVRRARADLARAGVTYELLSQLVPMPAWHLPDFLTPVPATTAPGMDEELAGLAATAPGTVRADLAPADRPLPPLVAALHADPAAGLARLTEEVRAYWTVAVEPYWPRIARLAEGEILHRARRMAAGGPAALFEGLHPKVSWQDGRMTVSQRRYEIDESLDGGRGLVLVPSVFVWPGCVLQTGPQAQPGVVYPPRGVATLWEGGAATPDALAGVLGRARAGLLAELESPGSTTALAQRTGLSAPNVSHHLTALHAAGLVARHRTGREVLYLLTALGQALLEGGAP</sequence>
<proteinExistence type="predicted"/>
<dbReference type="GO" id="GO:0003700">
    <property type="term" value="F:DNA-binding transcription factor activity"/>
    <property type="evidence" value="ECO:0007669"/>
    <property type="project" value="InterPro"/>
</dbReference>
<evidence type="ECO:0000313" key="5">
    <source>
        <dbReference type="EMBL" id="GHH60851.1"/>
    </source>
</evidence>
<dbReference type="EMBL" id="BNBO01000002">
    <property type="protein sequence ID" value="GHH60851.1"/>
    <property type="molecule type" value="Genomic_DNA"/>
</dbReference>
<protein>
    <submittedName>
        <fullName evidence="5">Transcriptional regulator</fullName>
    </submittedName>
</protein>
<dbReference type="InterPro" id="IPR051011">
    <property type="entry name" value="Metal_resp_trans_reg"/>
</dbReference>
<accession>A0A919KKE3</accession>
<keyword evidence="1" id="KW-0805">Transcription regulation</keyword>
<dbReference type="Proteomes" id="UP000617734">
    <property type="component" value="Unassembled WGS sequence"/>
</dbReference>
<dbReference type="PANTHER" id="PTHR43132">
    <property type="entry name" value="ARSENICAL RESISTANCE OPERON REPRESSOR ARSR-RELATED"/>
    <property type="match status" value="1"/>
</dbReference>
<gene>
    <name evidence="5" type="ORF">GCM10018781_06270</name>
</gene>
<dbReference type="InterPro" id="IPR036390">
    <property type="entry name" value="WH_DNA-bd_sf"/>
</dbReference>
<keyword evidence="2" id="KW-0238">DNA-binding</keyword>
<feature type="domain" description="HTH arsR-type" evidence="4">
    <location>
        <begin position="251"/>
        <end position="322"/>
    </location>
</feature>
<dbReference type="CDD" id="cd00090">
    <property type="entry name" value="HTH_ARSR"/>
    <property type="match status" value="1"/>
</dbReference>
<dbReference type="Gene3D" id="1.10.10.10">
    <property type="entry name" value="Winged helix-like DNA-binding domain superfamily/Winged helix DNA-binding domain"/>
    <property type="match status" value="1"/>
</dbReference>
<evidence type="ECO:0000256" key="3">
    <source>
        <dbReference type="ARBA" id="ARBA00023163"/>
    </source>
</evidence>
<dbReference type="GO" id="GO:0003677">
    <property type="term" value="F:DNA binding"/>
    <property type="evidence" value="ECO:0007669"/>
    <property type="project" value="UniProtKB-KW"/>
</dbReference>
<reference evidence="5" key="2">
    <citation type="submission" date="2020-09" db="EMBL/GenBank/DDBJ databases">
        <authorList>
            <person name="Sun Q."/>
            <person name="Ohkuma M."/>
        </authorList>
    </citation>
    <scope>NUCLEOTIDE SEQUENCE</scope>
    <source>
        <strain evidence="5">JCM 4646</strain>
    </source>
</reference>
<dbReference type="AlphaFoldDB" id="A0A919KKE3"/>
<evidence type="ECO:0000313" key="6">
    <source>
        <dbReference type="Proteomes" id="UP000617734"/>
    </source>
</evidence>